<dbReference type="InterPro" id="IPR044068">
    <property type="entry name" value="CB"/>
</dbReference>
<dbReference type="InterPro" id="IPR013762">
    <property type="entry name" value="Integrase-like_cat_sf"/>
</dbReference>
<evidence type="ECO:0000256" key="3">
    <source>
        <dbReference type="ARBA" id="ARBA00023172"/>
    </source>
</evidence>
<sequence length="311" mass="35354">MATRLSTVPSGSPTPLELLVRDFLNSCRARGLSVKTVDQTYKPRLERQFLTWADAEGISEVEQVNQRAIERYQAHLFGSGLRKEKLSTFTVNSYVRTLNVFLSWAHSEGEKVVGRGQLARTPQKLVETLTSEEIRSMERIANDRDALIVRLLADTGIRAGELCELRTDDVIEHARHDYLRVTGKGEKQRLVPVPAPLARRLRRYMRSRSVESSDTHVFLSLRRARHGEYEPLSVSGLEQMIHVLAKNAGINRRVYPHIFRHTYITELLRNGVDATKIRRVVGHSSTQLIDRVYGHLVEGDLADSVLAALRR</sequence>
<dbReference type="SUPFAM" id="SSF56349">
    <property type="entry name" value="DNA breaking-rejoining enzymes"/>
    <property type="match status" value="1"/>
</dbReference>
<dbReference type="Gene3D" id="1.10.443.10">
    <property type="entry name" value="Intergrase catalytic core"/>
    <property type="match status" value="1"/>
</dbReference>
<comment type="caution">
    <text evidence="7">The sequence shown here is derived from an EMBL/GenBank/DDBJ whole genome shotgun (WGS) entry which is preliminary data.</text>
</comment>
<dbReference type="GO" id="GO:0006310">
    <property type="term" value="P:DNA recombination"/>
    <property type="evidence" value="ECO:0007669"/>
    <property type="project" value="UniProtKB-KW"/>
</dbReference>
<proteinExistence type="inferred from homology"/>
<dbReference type="CDD" id="cd00397">
    <property type="entry name" value="DNA_BRE_C"/>
    <property type="match status" value="1"/>
</dbReference>
<dbReference type="AlphaFoldDB" id="A0A934KE00"/>
<dbReference type="InterPro" id="IPR011010">
    <property type="entry name" value="DNA_brk_join_enz"/>
</dbReference>
<evidence type="ECO:0000259" key="6">
    <source>
        <dbReference type="PROSITE" id="PS51900"/>
    </source>
</evidence>
<dbReference type="PANTHER" id="PTHR30349:SF41">
    <property type="entry name" value="INTEGRASE_RECOMBINASE PROTEIN MJ0367-RELATED"/>
    <property type="match status" value="1"/>
</dbReference>
<keyword evidence="2 4" id="KW-0238">DNA-binding</keyword>
<evidence type="ECO:0000256" key="4">
    <source>
        <dbReference type="PROSITE-ProRule" id="PRU01248"/>
    </source>
</evidence>
<gene>
    <name evidence="7" type="ORF">JF922_20320</name>
</gene>
<dbReference type="PROSITE" id="PS51900">
    <property type="entry name" value="CB"/>
    <property type="match status" value="1"/>
</dbReference>
<dbReference type="GO" id="GO:0003677">
    <property type="term" value="F:DNA binding"/>
    <property type="evidence" value="ECO:0007669"/>
    <property type="project" value="UniProtKB-UniRule"/>
</dbReference>
<dbReference type="PANTHER" id="PTHR30349">
    <property type="entry name" value="PHAGE INTEGRASE-RELATED"/>
    <property type="match status" value="1"/>
</dbReference>
<feature type="domain" description="Core-binding (CB)" evidence="6">
    <location>
        <begin position="14"/>
        <end position="106"/>
    </location>
</feature>
<feature type="domain" description="Tyr recombinase" evidence="5">
    <location>
        <begin position="124"/>
        <end position="306"/>
    </location>
</feature>
<evidence type="ECO:0000256" key="2">
    <source>
        <dbReference type="ARBA" id="ARBA00023125"/>
    </source>
</evidence>
<reference evidence="7" key="1">
    <citation type="submission" date="2020-10" db="EMBL/GenBank/DDBJ databases">
        <title>Ca. Dormibacterota MAGs.</title>
        <authorList>
            <person name="Montgomery K."/>
        </authorList>
    </citation>
    <scope>NUCLEOTIDE SEQUENCE [LARGE SCALE GENOMIC DNA]</scope>
    <source>
        <strain evidence="7">SC8812_S17_10</strain>
    </source>
</reference>
<dbReference type="Proteomes" id="UP000612893">
    <property type="component" value="Unassembled WGS sequence"/>
</dbReference>
<keyword evidence="8" id="KW-1185">Reference proteome</keyword>
<evidence type="ECO:0000256" key="1">
    <source>
        <dbReference type="ARBA" id="ARBA00008857"/>
    </source>
</evidence>
<dbReference type="Gene3D" id="1.10.150.130">
    <property type="match status" value="1"/>
</dbReference>
<protein>
    <submittedName>
        <fullName evidence="7">Tyrosine-type recombinase/integrase</fullName>
    </submittedName>
</protein>
<comment type="similarity">
    <text evidence="1">Belongs to the 'phage' integrase family.</text>
</comment>
<evidence type="ECO:0000259" key="5">
    <source>
        <dbReference type="PROSITE" id="PS51898"/>
    </source>
</evidence>
<organism evidence="7 8">
    <name type="scientific">Candidatus Nephthysia bennettiae</name>
    <dbReference type="NCBI Taxonomy" id="3127016"/>
    <lineage>
        <taxon>Bacteria</taxon>
        <taxon>Bacillati</taxon>
        <taxon>Candidatus Dormiibacterota</taxon>
        <taxon>Candidatus Dormibacteria</taxon>
        <taxon>Candidatus Dormibacterales</taxon>
        <taxon>Candidatus Dormibacteraceae</taxon>
        <taxon>Candidatus Nephthysia</taxon>
    </lineage>
</organism>
<dbReference type="InterPro" id="IPR050090">
    <property type="entry name" value="Tyrosine_recombinase_XerCD"/>
</dbReference>
<keyword evidence="3" id="KW-0233">DNA recombination</keyword>
<dbReference type="EMBL" id="JAEKNR010000202">
    <property type="protein sequence ID" value="MBJ7600405.1"/>
    <property type="molecule type" value="Genomic_DNA"/>
</dbReference>
<dbReference type="RefSeq" id="WP_338204215.1">
    <property type="nucleotide sequence ID" value="NZ_JAEKNR010000202.1"/>
</dbReference>
<name>A0A934KE00_9BACT</name>
<evidence type="ECO:0000313" key="7">
    <source>
        <dbReference type="EMBL" id="MBJ7600405.1"/>
    </source>
</evidence>
<evidence type="ECO:0000313" key="8">
    <source>
        <dbReference type="Proteomes" id="UP000612893"/>
    </source>
</evidence>
<dbReference type="InterPro" id="IPR010998">
    <property type="entry name" value="Integrase_recombinase_N"/>
</dbReference>
<dbReference type="InterPro" id="IPR002104">
    <property type="entry name" value="Integrase_catalytic"/>
</dbReference>
<accession>A0A934KE00</accession>
<dbReference type="Pfam" id="PF00589">
    <property type="entry name" value="Phage_integrase"/>
    <property type="match status" value="1"/>
</dbReference>
<dbReference type="PROSITE" id="PS51898">
    <property type="entry name" value="TYR_RECOMBINASE"/>
    <property type="match status" value="1"/>
</dbReference>